<evidence type="ECO:0000256" key="1">
    <source>
        <dbReference type="ARBA" id="ARBA00006484"/>
    </source>
</evidence>
<gene>
    <name evidence="3" type="ORF">OWR29_39710</name>
</gene>
<comment type="caution">
    <text evidence="3">The sequence shown here is derived from an EMBL/GenBank/DDBJ whole genome shotgun (WGS) entry which is preliminary data.</text>
</comment>
<reference evidence="3" key="1">
    <citation type="submission" date="2022-11" db="EMBL/GenBank/DDBJ databases">
        <authorList>
            <person name="Somphong A."/>
            <person name="Phongsopitanun W."/>
        </authorList>
    </citation>
    <scope>NUCLEOTIDE SEQUENCE</scope>
    <source>
        <strain evidence="3">Pm04-4</strain>
    </source>
</reference>
<dbReference type="Gene3D" id="3.40.50.720">
    <property type="entry name" value="NAD(P)-binding Rossmann-like Domain"/>
    <property type="match status" value="1"/>
</dbReference>
<protein>
    <submittedName>
        <fullName evidence="3">SDR family NAD(P)-dependent oxidoreductase</fullName>
    </submittedName>
</protein>
<dbReference type="InterPro" id="IPR002347">
    <property type="entry name" value="SDR_fam"/>
</dbReference>
<dbReference type="SUPFAM" id="SSF51735">
    <property type="entry name" value="NAD(P)-binding Rossmann-fold domains"/>
    <property type="match status" value="1"/>
</dbReference>
<accession>A0ABT4BCB4</accession>
<keyword evidence="2" id="KW-0560">Oxidoreductase</keyword>
<dbReference type="Pfam" id="PF00106">
    <property type="entry name" value="adh_short"/>
    <property type="match status" value="1"/>
</dbReference>
<organism evidence="3 4">
    <name type="scientific">Paractinoplanes pyxinae</name>
    <dbReference type="NCBI Taxonomy" id="2997416"/>
    <lineage>
        <taxon>Bacteria</taxon>
        <taxon>Bacillati</taxon>
        <taxon>Actinomycetota</taxon>
        <taxon>Actinomycetes</taxon>
        <taxon>Micromonosporales</taxon>
        <taxon>Micromonosporaceae</taxon>
        <taxon>Paractinoplanes</taxon>
    </lineage>
</organism>
<dbReference type="PANTHER" id="PTHR44196">
    <property type="entry name" value="DEHYDROGENASE/REDUCTASE SDR FAMILY MEMBER 7B"/>
    <property type="match status" value="1"/>
</dbReference>
<comment type="similarity">
    <text evidence="1">Belongs to the short-chain dehydrogenases/reductases (SDR) family.</text>
</comment>
<keyword evidence="4" id="KW-1185">Reference proteome</keyword>
<evidence type="ECO:0000256" key="2">
    <source>
        <dbReference type="ARBA" id="ARBA00023002"/>
    </source>
</evidence>
<dbReference type="PANTHER" id="PTHR44196:SF1">
    <property type="entry name" value="DEHYDROGENASE_REDUCTASE SDR FAMILY MEMBER 7B"/>
    <property type="match status" value="1"/>
</dbReference>
<evidence type="ECO:0000313" key="3">
    <source>
        <dbReference type="EMBL" id="MCY1144157.1"/>
    </source>
</evidence>
<dbReference type="PRINTS" id="PR00081">
    <property type="entry name" value="GDHRDH"/>
</dbReference>
<dbReference type="RefSeq" id="WP_267568709.1">
    <property type="nucleotide sequence ID" value="NZ_JAPNTZ010000018.1"/>
</dbReference>
<dbReference type="InterPro" id="IPR036291">
    <property type="entry name" value="NAD(P)-bd_dom_sf"/>
</dbReference>
<dbReference type="Proteomes" id="UP001151002">
    <property type="component" value="Unassembled WGS sequence"/>
</dbReference>
<name>A0ABT4BCB4_9ACTN</name>
<sequence length="236" mass="24590">MKEAHALVIGASSEIGSAIAVELASLGMSMSLWGRDRERLRRAAALCRQTGRHCSVDMVDVADCAAVGHAIQAVADRGPLTVAVYAAGMFDWAPAQTADPATWQRVIDVNLTAAATVTSHVLPMLIAAAPSSLVYVGSGAAHRAFANNAAYVASKHGLAGLAEAVFLDVRDLDVKVSLISPGMVAAGASLNTPAGKDRPHELLAPADVAEAVRFVVTFPVRGCPTQIRLHPQRTPN</sequence>
<proteinExistence type="inferred from homology"/>
<evidence type="ECO:0000313" key="4">
    <source>
        <dbReference type="Proteomes" id="UP001151002"/>
    </source>
</evidence>
<dbReference type="EMBL" id="JAPNTZ010000018">
    <property type="protein sequence ID" value="MCY1144157.1"/>
    <property type="molecule type" value="Genomic_DNA"/>
</dbReference>